<gene>
    <name evidence="2" type="ORF">OIU77_016961</name>
</gene>
<organism evidence="2 3">
    <name type="scientific">Salix suchowensis</name>
    <dbReference type="NCBI Taxonomy" id="1278906"/>
    <lineage>
        <taxon>Eukaryota</taxon>
        <taxon>Viridiplantae</taxon>
        <taxon>Streptophyta</taxon>
        <taxon>Embryophyta</taxon>
        <taxon>Tracheophyta</taxon>
        <taxon>Spermatophyta</taxon>
        <taxon>Magnoliopsida</taxon>
        <taxon>eudicotyledons</taxon>
        <taxon>Gunneridae</taxon>
        <taxon>Pentapetalae</taxon>
        <taxon>rosids</taxon>
        <taxon>fabids</taxon>
        <taxon>Malpighiales</taxon>
        <taxon>Salicaceae</taxon>
        <taxon>Saliceae</taxon>
        <taxon>Salix</taxon>
    </lineage>
</organism>
<dbReference type="Proteomes" id="UP001141253">
    <property type="component" value="Chromosome 16"/>
</dbReference>
<evidence type="ECO:0000256" key="1">
    <source>
        <dbReference type="SAM" id="MobiDB-lite"/>
    </source>
</evidence>
<proteinExistence type="predicted"/>
<feature type="compositionally biased region" description="Basic and acidic residues" evidence="1">
    <location>
        <begin position="98"/>
        <end position="111"/>
    </location>
</feature>
<feature type="region of interest" description="Disordered" evidence="1">
    <location>
        <begin position="92"/>
        <end position="111"/>
    </location>
</feature>
<comment type="caution">
    <text evidence="2">The sequence shown here is derived from an EMBL/GenBank/DDBJ whole genome shotgun (WGS) entry which is preliminary data.</text>
</comment>
<name>A0ABQ8ZMJ5_9ROSI</name>
<sequence length="111" mass="12437">MNSWIIEVGSGIFLSSLDQPFLEGEVNLHKPYLKAIISATEKLKFFVIILIEVLFDSNYSDNSTPPVGSSHTEREKGILHFYRVEEDVRGTPTASIDGIHKPEKARTGSKF</sequence>
<dbReference type="EMBL" id="JAPFFI010000027">
    <property type="protein sequence ID" value="KAJ6302974.1"/>
    <property type="molecule type" value="Genomic_DNA"/>
</dbReference>
<accession>A0ABQ8ZMJ5</accession>
<evidence type="ECO:0000313" key="2">
    <source>
        <dbReference type="EMBL" id="KAJ6302974.1"/>
    </source>
</evidence>
<reference evidence="2" key="1">
    <citation type="submission" date="2022-10" db="EMBL/GenBank/DDBJ databases">
        <authorList>
            <person name="Hyden B.L."/>
            <person name="Feng K."/>
            <person name="Yates T."/>
            <person name="Jawdy S."/>
            <person name="Smart L.B."/>
            <person name="Muchero W."/>
        </authorList>
    </citation>
    <scope>NUCLEOTIDE SEQUENCE</scope>
    <source>
        <tissue evidence="2">Shoot tip</tissue>
    </source>
</reference>
<reference evidence="2" key="2">
    <citation type="journal article" date="2023" name="Int. J. Mol. Sci.">
        <title>De Novo Assembly and Annotation of 11 Diverse Shrub Willow (Salix) Genomes Reveals Novel Gene Organization in Sex-Linked Regions.</title>
        <authorList>
            <person name="Hyden B."/>
            <person name="Feng K."/>
            <person name="Yates T.B."/>
            <person name="Jawdy S."/>
            <person name="Cereghino C."/>
            <person name="Smart L.B."/>
            <person name="Muchero W."/>
        </authorList>
    </citation>
    <scope>NUCLEOTIDE SEQUENCE</scope>
    <source>
        <tissue evidence="2">Shoot tip</tissue>
    </source>
</reference>
<keyword evidence="3" id="KW-1185">Reference proteome</keyword>
<evidence type="ECO:0000313" key="3">
    <source>
        <dbReference type="Proteomes" id="UP001141253"/>
    </source>
</evidence>
<protein>
    <submittedName>
        <fullName evidence="2">Uncharacterized protein</fullName>
    </submittedName>
</protein>